<dbReference type="AlphaFoldDB" id="A0AAQ1MB54"/>
<name>A0AAQ1MB54_9FIRM</name>
<dbReference type="SUPFAM" id="SSF50685">
    <property type="entry name" value="Barwin-like endoglucanases"/>
    <property type="match status" value="1"/>
</dbReference>
<dbReference type="GO" id="GO:0009254">
    <property type="term" value="P:peptidoglycan turnover"/>
    <property type="evidence" value="ECO:0007669"/>
    <property type="project" value="InterPro"/>
</dbReference>
<dbReference type="GO" id="GO:0019867">
    <property type="term" value="C:outer membrane"/>
    <property type="evidence" value="ECO:0007669"/>
    <property type="project" value="InterPro"/>
</dbReference>
<dbReference type="InterPro" id="IPR051933">
    <property type="entry name" value="Resuscitation_pf_RpfB"/>
</dbReference>
<sequence>MKRRFVALLFCAFSPFLLTGGSGAGGALTARPCAAVSAHLPAMEEGGLTAPFAAEELGEFTLCAYCTERYAHICGGSDTTRSGDPVCAGVTVAVDPEVIPLGSTLYIEGIGFRKAQDTGSAIRGQKIDLAVGRHSDALSFGVQHRRVWLVQ</sequence>
<organism evidence="4 5">
    <name type="scientific">Bittarella massiliensis</name>
    <name type="common">ex Durand et al. 2017</name>
    <dbReference type="NCBI Taxonomy" id="1720313"/>
    <lineage>
        <taxon>Bacteria</taxon>
        <taxon>Bacillati</taxon>
        <taxon>Bacillota</taxon>
        <taxon>Clostridia</taxon>
        <taxon>Eubacteriales</taxon>
        <taxon>Oscillospiraceae</taxon>
        <taxon>Bittarella (ex Durand et al. 2017)</taxon>
    </lineage>
</organism>
<dbReference type="PANTHER" id="PTHR39160:SF4">
    <property type="entry name" value="RESUSCITATION-PROMOTING FACTOR RPFB"/>
    <property type="match status" value="1"/>
</dbReference>
<dbReference type="InterPro" id="IPR059180">
    <property type="entry name" value="3D_YorM"/>
</dbReference>
<feature type="chain" id="PRO_5042911726" evidence="2">
    <location>
        <begin position="25"/>
        <end position="151"/>
    </location>
</feature>
<evidence type="ECO:0000313" key="5">
    <source>
        <dbReference type="Proteomes" id="UP000184089"/>
    </source>
</evidence>
<dbReference type="Gene3D" id="2.40.40.10">
    <property type="entry name" value="RlpA-like domain"/>
    <property type="match status" value="1"/>
</dbReference>
<dbReference type="Pfam" id="PF06725">
    <property type="entry name" value="3D"/>
    <property type="match status" value="1"/>
</dbReference>
<dbReference type="Proteomes" id="UP000184089">
    <property type="component" value="Unassembled WGS sequence"/>
</dbReference>
<evidence type="ECO:0000256" key="2">
    <source>
        <dbReference type="SAM" id="SignalP"/>
    </source>
</evidence>
<keyword evidence="1 2" id="KW-0732">Signal</keyword>
<dbReference type="InterPro" id="IPR010611">
    <property type="entry name" value="3D_dom"/>
</dbReference>
<gene>
    <name evidence="4" type="ORF">SAMN05444424_0211</name>
</gene>
<dbReference type="CDD" id="cd14667">
    <property type="entry name" value="3D_containing_proteins"/>
    <property type="match status" value="1"/>
</dbReference>
<feature type="domain" description="3D" evidence="3">
    <location>
        <begin position="91"/>
        <end position="150"/>
    </location>
</feature>
<reference evidence="5" key="1">
    <citation type="submission" date="2016-11" db="EMBL/GenBank/DDBJ databases">
        <authorList>
            <person name="Jaros S."/>
            <person name="Januszkiewicz K."/>
            <person name="Wedrychowicz H."/>
        </authorList>
    </citation>
    <scope>NUCLEOTIDE SEQUENCE [LARGE SCALE GENOMIC DNA]</scope>
    <source>
        <strain evidence="5">DSM 4029</strain>
    </source>
</reference>
<proteinExistence type="predicted"/>
<evidence type="ECO:0000256" key="1">
    <source>
        <dbReference type="ARBA" id="ARBA00022729"/>
    </source>
</evidence>
<feature type="signal peptide" evidence="2">
    <location>
        <begin position="1"/>
        <end position="24"/>
    </location>
</feature>
<dbReference type="GO" id="GO:0004553">
    <property type="term" value="F:hydrolase activity, hydrolyzing O-glycosyl compounds"/>
    <property type="evidence" value="ECO:0007669"/>
    <property type="project" value="InterPro"/>
</dbReference>
<dbReference type="InterPro" id="IPR036908">
    <property type="entry name" value="RlpA-like_sf"/>
</dbReference>
<dbReference type="RefSeq" id="WP_052537641.1">
    <property type="nucleotide sequence ID" value="NZ_FQVY01000001.1"/>
</dbReference>
<dbReference type="PANTHER" id="PTHR39160">
    <property type="entry name" value="CELL WALL-BINDING PROTEIN YOCH"/>
    <property type="match status" value="1"/>
</dbReference>
<evidence type="ECO:0000313" key="4">
    <source>
        <dbReference type="EMBL" id="SHF65342.1"/>
    </source>
</evidence>
<evidence type="ECO:0000259" key="3">
    <source>
        <dbReference type="Pfam" id="PF06725"/>
    </source>
</evidence>
<protein>
    <submittedName>
        <fullName evidence="4">3D (Asp-Asp-Asp) domain-containing protein</fullName>
    </submittedName>
</protein>
<dbReference type="EMBL" id="FQVY01000001">
    <property type="protein sequence ID" value="SHF65342.1"/>
    <property type="molecule type" value="Genomic_DNA"/>
</dbReference>
<accession>A0AAQ1MB54</accession>
<comment type="caution">
    <text evidence="4">The sequence shown here is derived from an EMBL/GenBank/DDBJ whole genome shotgun (WGS) entry which is preliminary data.</text>
</comment>